<keyword evidence="2" id="KW-1185">Reference proteome</keyword>
<name>A0AAD0YS07_CHRNA</name>
<sequence length="150" mass="16956">MNRIYIGLILLFSSLGYGQQLSETERKMTELVGIWKTEVEGSSLSLIISLEKGEKEYFQIVLININGEKFIVNESKISSSAPSEYQLKVIKAAFEKYQDCTIKDAVIDLKKLENNAISFSYHSEISDCSFGSDNGLEIPDIDELIFIKEK</sequence>
<proteinExistence type="predicted"/>
<evidence type="ECO:0000313" key="2">
    <source>
        <dbReference type="Proteomes" id="UP000278288"/>
    </source>
</evidence>
<accession>A0AAD0YS07</accession>
<dbReference type="RefSeq" id="WP_123860498.1">
    <property type="nucleotide sequence ID" value="NZ_CP033923.1"/>
</dbReference>
<gene>
    <name evidence="1" type="ORF">EG343_25395</name>
</gene>
<dbReference type="KEGG" id="cnk:EG343_25395"/>
<reference evidence="1 2" key="1">
    <citation type="submission" date="2018-11" db="EMBL/GenBank/DDBJ databases">
        <title>Proposal to divide the Flavobacteriaceae and reorganize its genera based on Amino Acid Identity values calculated from whole genome sequences.</title>
        <authorList>
            <person name="Nicholson A.C."/>
            <person name="Gulvik C.A."/>
            <person name="Whitney A.M."/>
            <person name="Humrighouse B.W."/>
            <person name="Bell M."/>
            <person name="Holmes B."/>
            <person name="Steigerwalt A.G."/>
            <person name="Villarma A."/>
            <person name="Sheth M."/>
            <person name="Batra D."/>
            <person name="Pryor J."/>
            <person name="Bernardet J.-F."/>
            <person name="Hugo C."/>
            <person name="Kampfer P."/>
            <person name="Newman J."/>
            <person name="McQuiston J.R."/>
        </authorList>
    </citation>
    <scope>NUCLEOTIDE SEQUENCE [LARGE SCALE GENOMIC DNA]</scope>
    <source>
        <strain evidence="1 2">G0041</strain>
    </source>
</reference>
<dbReference type="EMBL" id="CP033923">
    <property type="protein sequence ID" value="AZA93699.1"/>
    <property type="molecule type" value="Genomic_DNA"/>
</dbReference>
<protein>
    <submittedName>
        <fullName evidence="1">Uncharacterized protein</fullName>
    </submittedName>
</protein>
<organism evidence="1 2">
    <name type="scientific">Chryseobacterium nakagawai</name>
    <dbReference type="NCBI Taxonomy" id="1241982"/>
    <lineage>
        <taxon>Bacteria</taxon>
        <taxon>Pseudomonadati</taxon>
        <taxon>Bacteroidota</taxon>
        <taxon>Flavobacteriia</taxon>
        <taxon>Flavobacteriales</taxon>
        <taxon>Weeksellaceae</taxon>
        <taxon>Chryseobacterium group</taxon>
        <taxon>Chryseobacterium</taxon>
    </lineage>
</organism>
<dbReference type="AlphaFoldDB" id="A0AAD0YS07"/>
<dbReference type="Proteomes" id="UP000278288">
    <property type="component" value="Chromosome"/>
</dbReference>
<evidence type="ECO:0000313" key="1">
    <source>
        <dbReference type="EMBL" id="AZA93699.1"/>
    </source>
</evidence>